<dbReference type="AlphaFoldDB" id="A0A6J7DB05"/>
<evidence type="ECO:0000313" key="1">
    <source>
        <dbReference type="EMBL" id="CAB4865599.1"/>
    </source>
</evidence>
<gene>
    <name evidence="1" type="ORF">UFOPK3317_00637</name>
</gene>
<sequence>MPPVADAVHLVDNEEPGAWCEVRQDIIEELLIRKTLWRYKECVDLVVGEILCNLKPVVVIRGVNGHDIQTGFSTCSDLVAHQCKQWRDNDGWARASIAQHLGCYKINGALTPTGSLNNEHALTSKCNSLDCSELAIAKLVVGSPGK</sequence>
<accession>A0A6J7DB05</accession>
<proteinExistence type="predicted"/>
<name>A0A6J7DB05_9ZZZZ</name>
<protein>
    <submittedName>
        <fullName evidence="1">Unannotated protein</fullName>
    </submittedName>
</protein>
<organism evidence="1">
    <name type="scientific">freshwater metagenome</name>
    <dbReference type="NCBI Taxonomy" id="449393"/>
    <lineage>
        <taxon>unclassified sequences</taxon>
        <taxon>metagenomes</taxon>
        <taxon>ecological metagenomes</taxon>
    </lineage>
</organism>
<dbReference type="EMBL" id="CAFBLK010000090">
    <property type="protein sequence ID" value="CAB4865599.1"/>
    <property type="molecule type" value="Genomic_DNA"/>
</dbReference>
<reference evidence="1" key="1">
    <citation type="submission" date="2020-05" db="EMBL/GenBank/DDBJ databases">
        <authorList>
            <person name="Chiriac C."/>
            <person name="Salcher M."/>
            <person name="Ghai R."/>
            <person name="Kavagutti S V."/>
        </authorList>
    </citation>
    <scope>NUCLEOTIDE SEQUENCE</scope>
</reference>